<reference evidence="1 2" key="1">
    <citation type="journal article" date="2015" name="Genome Announc.">
        <title>Expanding the biotechnology potential of lactobacilli through comparative genomics of 213 strains and associated genera.</title>
        <authorList>
            <person name="Sun Z."/>
            <person name="Harris H.M."/>
            <person name="McCann A."/>
            <person name="Guo C."/>
            <person name="Argimon S."/>
            <person name="Zhang W."/>
            <person name="Yang X."/>
            <person name="Jeffery I.B."/>
            <person name="Cooney J.C."/>
            <person name="Kagawa T.F."/>
            <person name="Liu W."/>
            <person name="Song Y."/>
            <person name="Salvetti E."/>
            <person name="Wrobel A."/>
            <person name="Rasinkangas P."/>
            <person name="Parkhill J."/>
            <person name="Rea M.C."/>
            <person name="O'Sullivan O."/>
            <person name="Ritari J."/>
            <person name="Douillard F.P."/>
            <person name="Paul Ross R."/>
            <person name="Yang R."/>
            <person name="Briner A.E."/>
            <person name="Felis G.E."/>
            <person name="de Vos W.M."/>
            <person name="Barrangou R."/>
            <person name="Klaenhammer T.R."/>
            <person name="Caufield P.W."/>
            <person name="Cui Y."/>
            <person name="Zhang H."/>
            <person name="O'Toole P.W."/>
        </authorList>
    </citation>
    <scope>NUCLEOTIDE SEQUENCE [LARGE SCALE GENOMIC DNA]</scope>
    <source>
        <strain evidence="1 2">DSM 5707</strain>
    </source>
</reference>
<evidence type="ECO:0000313" key="1">
    <source>
        <dbReference type="EMBL" id="KRM46052.1"/>
    </source>
</evidence>
<dbReference type="GeneID" id="69803209"/>
<sequence length="108" mass="12579">MVVIGAFFITKERPWQPRGYQNADSVMGYALANDDSIPADMELASVREDNNGDYTDTNVERVFVMKNKRHGNYVFKYKNHYVYIIKTDDFSNNSYWLEAIGVHEDDNQ</sequence>
<dbReference type="PATRIC" id="fig|1423784.4.peg.627"/>
<dbReference type="Proteomes" id="UP000051957">
    <property type="component" value="Unassembled WGS sequence"/>
</dbReference>
<evidence type="ECO:0000313" key="2">
    <source>
        <dbReference type="Proteomes" id="UP000051957"/>
    </source>
</evidence>
<gene>
    <name evidence="1" type="ORF">FC51_GL000631</name>
</gene>
<proteinExistence type="predicted"/>
<protein>
    <submittedName>
        <fullName evidence="1">Uncharacterized protein</fullName>
    </submittedName>
</protein>
<dbReference type="RefSeq" id="WP_057910605.1">
    <property type="nucleotide sequence ID" value="NZ_AZGK01000011.1"/>
</dbReference>
<comment type="caution">
    <text evidence="1">The sequence shown here is derived from an EMBL/GenBank/DDBJ whole genome shotgun (WGS) entry which is preliminary data.</text>
</comment>
<accession>A0A0R1YZH3</accession>
<dbReference type="AlphaFoldDB" id="A0A0R1YZH3"/>
<name>A0A0R1YZH3_9LACO</name>
<organism evidence="1 2">
    <name type="scientific">Lentilactobacillus parabuchneri DSM 5707 = NBRC 107865</name>
    <dbReference type="NCBI Taxonomy" id="1423784"/>
    <lineage>
        <taxon>Bacteria</taxon>
        <taxon>Bacillati</taxon>
        <taxon>Bacillota</taxon>
        <taxon>Bacilli</taxon>
        <taxon>Lactobacillales</taxon>
        <taxon>Lactobacillaceae</taxon>
        <taxon>Lentilactobacillus</taxon>
    </lineage>
</organism>
<dbReference type="EMBL" id="AZGK01000011">
    <property type="protein sequence ID" value="KRM46052.1"/>
    <property type="molecule type" value="Genomic_DNA"/>
</dbReference>